<dbReference type="Pfam" id="PF26292">
    <property type="entry name" value="PUA_elF2D"/>
    <property type="match status" value="1"/>
</dbReference>
<evidence type="ECO:0000256" key="1">
    <source>
        <dbReference type="ARBA" id="ARBA00022490"/>
    </source>
</evidence>
<dbReference type="OrthoDB" id="199771at2759"/>
<dbReference type="GO" id="GO:0003743">
    <property type="term" value="F:translation initiation factor activity"/>
    <property type="evidence" value="ECO:0007669"/>
    <property type="project" value="InterPro"/>
</dbReference>
<dbReference type="InterPro" id="IPR048248">
    <property type="entry name" value="PUA_eIF2d-like"/>
</dbReference>
<dbReference type="InterPro" id="IPR039759">
    <property type="entry name" value="eIF2D_SUI1"/>
</dbReference>
<dbReference type="NCBIfam" id="TIGR00451">
    <property type="entry name" value="unchar_dom_2"/>
    <property type="match status" value="1"/>
</dbReference>
<keyword evidence="6" id="KW-1185">Reference proteome</keyword>
<proteinExistence type="predicted"/>
<dbReference type="SUPFAM" id="SSF88697">
    <property type="entry name" value="PUA domain-like"/>
    <property type="match status" value="1"/>
</dbReference>
<dbReference type="Pfam" id="PF25304">
    <property type="entry name" value="WHD_eIF2D"/>
    <property type="match status" value="1"/>
</dbReference>
<gene>
    <name evidence="5" type="ORF">B9G98_01109</name>
</gene>
<dbReference type="InterPro" id="IPR036877">
    <property type="entry name" value="SUI1_dom_sf"/>
</dbReference>
<evidence type="ECO:0000259" key="4">
    <source>
        <dbReference type="PROSITE" id="PS51644"/>
    </source>
</evidence>
<dbReference type="PROSITE" id="PS51644">
    <property type="entry name" value="HTH_OST"/>
    <property type="match status" value="1"/>
</dbReference>
<dbReference type="Proteomes" id="UP000238350">
    <property type="component" value="Unassembled WGS sequence"/>
</dbReference>
<dbReference type="InterPro" id="IPR039757">
    <property type="entry name" value="EIF2D"/>
</dbReference>
<feature type="compositionally biased region" description="Acidic residues" evidence="2">
    <location>
        <begin position="197"/>
        <end position="216"/>
    </location>
</feature>
<dbReference type="GeneID" id="36514858"/>
<dbReference type="PANTHER" id="PTHR12217">
    <property type="entry name" value="EUKARYOTIC TRANSLATION INITIATION FACTOR 2D"/>
    <property type="match status" value="1"/>
</dbReference>
<dbReference type="RefSeq" id="XP_024663435.1">
    <property type="nucleotide sequence ID" value="XM_024807667.1"/>
</dbReference>
<dbReference type="FunFam" id="3.30.780.10:FF:000008">
    <property type="entry name" value="eukaryotic translation initiation factor 2D"/>
    <property type="match status" value="1"/>
</dbReference>
<dbReference type="SUPFAM" id="SSF55159">
    <property type="entry name" value="eIF1-like"/>
    <property type="match status" value="1"/>
</dbReference>
<feature type="region of interest" description="Disordered" evidence="2">
    <location>
        <begin position="169"/>
        <end position="216"/>
    </location>
</feature>
<dbReference type="AlphaFoldDB" id="A0A2T0FEV0"/>
<feature type="domain" description="SUI1" evidence="3">
    <location>
        <begin position="422"/>
        <end position="492"/>
    </location>
</feature>
<dbReference type="InterPro" id="IPR057429">
    <property type="entry name" value="WH_eIF2D"/>
</dbReference>
<dbReference type="STRING" id="45607.A0A2T0FEV0"/>
<dbReference type="EMBL" id="NDIQ01000001">
    <property type="protein sequence ID" value="PRT53489.1"/>
    <property type="molecule type" value="Genomic_DNA"/>
</dbReference>
<dbReference type="InterPro" id="IPR041366">
    <property type="entry name" value="Pre-PUA"/>
</dbReference>
<dbReference type="GO" id="GO:0003723">
    <property type="term" value="F:RNA binding"/>
    <property type="evidence" value="ECO:0007669"/>
    <property type="project" value="InterPro"/>
</dbReference>
<dbReference type="InterPro" id="IPR004521">
    <property type="entry name" value="Uncharacterised_CHP00451"/>
</dbReference>
<dbReference type="GO" id="GO:0005737">
    <property type="term" value="C:cytoplasm"/>
    <property type="evidence" value="ECO:0007669"/>
    <property type="project" value="UniProtKB-SubCell"/>
</dbReference>
<protein>
    <submittedName>
        <fullName evidence="5">Translation machinery-associated protein 64</fullName>
    </submittedName>
</protein>
<evidence type="ECO:0000313" key="6">
    <source>
        <dbReference type="Proteomes" id="UP000238350"/>
    </source>
</evidence>
<name>A0A2T0FEV0_9ASCO</name>
<dbReference type="Pfam" id="PF17832">
    <property type="entry name" value="Pre-PUA"/>
    <property type="match status" value="1"/>
</dbReference>
<dbReference type="PANTHER" id="PTHR12217:SF4">
    <property type="entry name" value="EUKARYOTIC TRANSLATION INITIATION FACTOR 2D"/>
    <property type="match status" value="1"/>
</dbReference>
<feature type="domain" description="HTH OST-type" evidence="4">
    <location>
        <begin position="216"/>
        <end position="295"/>
    </location>
</feature>
<sequence length="499" mass="55231">MFTKKASFKPFAAIKGSERKKTLQGIGAQLEISVEGRNDLLPKAVQSAKCILHSGAKAQVFSADSHPLWIVLRDKLVPTVYMLQIDPDLVPAVYTVPNTRQFLQNGADFMIPGIFGTLPEAKAGSVVQVRTLEGELLAVGFALVDMQSVKEDDKGKAVEIVNFVGDTLVPENEMPPRKSQEPPSVPVEPQDSQPVEEKEDDEDYLGEGETLTSEEADEAFDYALRKVLSVTHSYPMASSSFASLLNENLPYSHPELSIKKTSYKKLTKFLKSAEKQGIMTLKERQNDLIIMSAKQNEENLPPAPKSRQRAPKPSAMEVQLYYSARSLAREVIAPAAIDQYYTASDLRKMVNNYISSNDLAAGAEVKVDDSLRKALGLKQDVTLVKREQVMTDFLKNCNMFHTIRNSNDDSPVKMLKGGVPHIEIKTERRGGNKVVTKVAGLEKFLIDPKAFAEKLRVVCAGSTTVQEARTGLEVIVQGDHTAKISKELERRGIKQSWLK</sequence>
<dbReference type="InterPro" id="IPR025605">
    <property type="entry name" value="OST-HTH/LOTUS_dom"/>
</dbReference>
<dbReference type="Gene3D" id="3.10.400.20">
    <property type="match status" value="1"/>
</dbReference>
<evidence type="ECO:0000256" key="2">
    <source>
        <dbReference type="SAM" id="MobiDB-lite"/>
    </source>
</evidence>
<comment type="caution">
    <text evidence="5">The sequence shown here is derived from an EMBL/GenBank/DDBJ whole genome shotgun (WGS) entry which is preliminary data.</text>
</comment>
<keyword evidence="1" id="KW-0963">Cytoplasm</keyword>
<feature type="region of interest" description="Disordered" evidence="2">
    <location>
        <begin position="294"/>
        <end position="314"/>
    </location>
</feature>
<evidence type="ECO:0000259" key="3">
    <source>
        <dbReference type="PROSITE" id="PS50296"/>
    </source>
</evidence>
<dbReference type="Gene3D" id="3.30.780.10">
    <property type="entry name" value="SUI1-like domain"/>
    <property type="match status" value="1"/>
</dbReference>
<dbReference type="CDD" id="cd11608">
    <property type="entry name" value="eIF2D_C"/>
    <property type="match status" value="1"/>
</dbReference>
<organism evidence="5 6">
    <name type="scientific">Wickerhamiella sorbophila</name>
    <dbReference type="NCBI Taxonomy" id="45607"/>
    <lineage>
        <taxon>Eukaryota</taxon>
        <taxon>Fungi</taxon>
        <taxon>Dikarya</taxon>
        <taxon>Ascomycota</taxon>
        <taxon>Saccharomycotina</taxon>
        <taxon>Dipodascomycetes</taxon>
        <taxon>Dipodascales</taxon>
        <taxon>Trichomonascaceae</taxon>
        <taxon>Wickerhamiella</taxon>
    </lineage>
</organism>
<accession>A0A2T0FEV0</accession>
<dbReference type="PROSITE" id="PS50890">
    <property type="entry name" value="PUA"/>
    <property type="match status" value="1"/>
</dbReference>
<dbReference type="InterPro" id="IPR015947">
    <property type="entry name" value="PUA-like_sf"/>
</dbReference>
<dbReference type="GO" id="GO:0001731">
    <property type="term" value="P:formation of translation preinitiation complex"/>
    <property type="evidence" value="ECO:0007669"/>
    <property type="project" value="InterPro"/>
</dbReference>
<dbReference type="InterPro" id="IPR001950">
    <property type="entry name" value="SUI1"/>
</dbReference>
<evidence type="ECO:0000313" key="5">
    <source>
        <dbReference type="EMBL" id="PRT53489.1"/>
    </source>
</evidence>
<dbReference type="Pfam" id="PF01253">
    <property type="entry name" value="SUI1"/>
    <property type="match status" value="1"/>
</dbReference>
<reference evidence="5 6" key="1">
    <citation type="submission" date="2017-04" db="EMBL/GenBank/DDBJ databases">
        <title>Genome sequencing of [Candida] sorbophila.</title>
        <authorList>
            <person name="Ahn J.O."/>
        </authorList>
    </citation>
    <scope>NUCLEOTIDE SEQUENCE [LARGE SCALE GENOMIC DNA]</scope>
    <source>
        <strain evidence="5 6">DS02</strain>
    </source>
</reference>
<dbReference type="PROSITE" id="PS50296">
    <property type="entry name" value="SUI1"/>
    <property type="match status" value="1"/>
</dbReference>